<dbReference type="PRINTS" id="PR00971">
    <property type="entry name" value="RIBOSOMALS10"/>
</dbReference>
<evidence type="ECO:0000256" key="1">
    <source>
        <dbReference type="ARBA" id="ARBA00007102"/>
    </source>
</evidence>
<evidence type="ECO:0000256" key="4">
    <source>
        <dbReference type="HAMAP-Rule" id="MF_00508"/>
    </source>
</evidence>
<organism evidence="6 7">
    <name type="scientific">Candidatus Malacoplasma girerdii</name>
    <dbReference type="NCBI Taxonomy" id="1318617"/>
    <lineage>
        <taxon>Bacteria</taxon>
        <taxon>Bacillati</taxon>
        <taxon>Mycoplasmatota</taxon>
        <taxon>Mycoplasmoidales</taxon>
        <taxon>Mycoplasmoidaceae</taxon>
        <taxon>Malacoplasma</taxon>
    </lineage>
</organism>
<dbReference type="FunFam" id="3.30.70.600:FF:000003">
    <property type="entry name" value="30S ribosomal protein S10"/>
    <property type="match status" value="1"/>
</dbReference>
<evidence type="ECO:0000256" key="2">
    <source>
        <dbReference type="ARBA" id="ARBA00022980"/>
    </source>
</evidence>
<proteinExistence type="inferred from homology"/>
<dbReference type="GO" id="GO:0006412">
    <property type="term" value="P:translation"/>
    <property type="evidence" value="ECO:0007669"/>
    <property type="project" value="UniProtKB-UniRule"/>
</dbReference>
<keyword evidence="7" id="KW-1185">Reference proteome</keyword>
<dbReference type="AlphaFoldDB" id="A0A097SS73"/>
<dbReference type="Gene3D" id="3.30.70.600">
    <property type="entry name" value="Ribosomal protein S10 domain"/>
    <property type="match status" value="1"/>
</dbReference>
<dbReference type="InterPro" id="IPR001848">
    <property type="entry name" value="Ribosomal_uS10"/>
</dbReference>
<dbReference type="Proteomes" id="UP000030066">
    <property type="component" value="Chromosome"/>
</dbReference>
<dbReference type="SMART" id="SM01403">
    <property type="entry name" value="Ribosomal_S10"/>
    <property type="match status" value="1"/>
</dbReference>
<evidence type="ECO:0000256" key="3">
    <source>
        <dbReference type="ARBA" id="ARBA00023274"/>
    </source>
</evidence>
<keyword evidence="3 4" id="KW-0687">Ribonucleoprotein</keyword>
<dbReference type="SUPFAM" id="SSF54999">
    <property type="entry name" value="Ribosomal protein S10"/>
    <property type="match status" value="1"/>
</dbReference>
<comment type="function">
    <text evidence="4">Involved in the binding of tRNA to the ribosomes.</text>
</comment>
<dbReference type="InterPro" id="IPR036838">
    <property type="entry name" value="Ribosomal_uS10_dom_sf"/>
</dbReference>
<keyword evidence="2 4" id="KW-0689">Ribosomal protein</keyword>
<dbReference type="NCBIfam" id="TIGR01049">
    <property type="entry name" value="rpsJ_bact"/>
    <property type="match status" value="1"/>
</dbReference>
<feature type="domain" description="Small ribosomal subunit protein uS10" evidence="5">
    <location>
        <begin position="26"/>
        <end position="120"/>
    </location>
</feature>
<dbReference type="STRING" id="1318617.MGM1_0700"/>
<dbReference type="InterPro" id="IPR027486">
    <property type="entry name" value="Ribosomal_uS10_dom"/>
</dbReference>
<protein>
    <recommendedName>
        <fullName evidence="4">Small ribosomal subunit protein uS10</fullName>
    </recommendedName>
</protein>
<comment type="similarity">
    <text evidence="1 4">Belongs to the universal ribosomal protein uS10 family.</text>
</comment>
<name>A0A097SS73_9BACT</name>
<dbReference type="GO" id="GO:0000049">
    <property type="term" value="F:tRNA binding"/>
    <property type="evidence" value="ECO:0007669"/>
    <property type="project" value="UniProtKB-UniRule"/>
</dbReference>
<dbReference type="HOGENOM" id="CLU_122625_1_2_14"/>
<dbReference type="Pfam" id="PF00338">
    <property type="entry name" value="Ribosomal_S10"/>
    <property type="match status" value="1"/>
</dbReference>
<accession>A0A097SS73</accession>
<evidence type="ECO:0000259" key="5">
    <source>
        <dbReference type="SMART" id="SM01403"/>
    </source>
</evidence>
<dbReference type="GO" id="GO:0005840">
    <property type="term" value="C:ribosome"/>
    <property type="evidence" value="ECO:0007669"/>
    <property type="project" value="UniProtKB-KW"/>
</dbReference>
<dbReference type="NCBIfam" id="NF001861">
    <property type="entry name" value="PRK00596.1"/>
    <property type="match status" value="1"/>
</dbReference>
<evidence type="ECO:0000313" key="7">
    <source>
        <dbReference type="Proteomes" id="UP000030066"/>
    </source>
</evidence>
<sequence>MYQVTQKTLHKAKLGDNKTYMYQELRIKLLSYDPSLLDKSVKRIIEIAKDSNCELKGPIPLPTKTEKFTICRSVHVNKPSMEQFERRTHKRLIILSKTNPKTIESLKRLSIPSGVEIQIKL</sequence>
<dbReference type="KEGG" id="mgj:MGM1_0700"/>
<evidence type="ECO:0000313" key="6">
    <source>
        <dbReference type="EMBL" id="AIV03457.1"/>
    </source>
</evidence>
<dbReference type="eggNOG" id="COG0051">
    <property type="taxonomic scope" value="Bacteria"/>
</dbReference>
<dbReference type="PANTHER" id="PTHR11700">
    <property type="entry name" value="30S RIBOSOMAL PROTEIN S10 FAMILY MEMBER"/>
    <property type="match status" value="1"/>
</dbReference>
<dbReference type="EMBL" id="CP007711">
    <property type="protein sequence ID" value="AIV03457.1"/>
    <property type="molecule type" value="Genomic_DNA"/>
</dbReference>
<dbReference type="HAMAP" id="MF_00508">
    <property type="entry name" value="Ribosomal_uS10"/>
    <property type="match status" value="1"/>
</dbReference>
<dbReference type="GO" id="GO:1990904">
    <property type="term" value="C:ribonucleoprotein complex"/>
    <property type="evidence" value="ECO:0007669"/>
    <property type="project" value="UniProtKB-KW"/>
</dbReference>
<comment type="subunit">
    <text evidence="4">Part of the 30S ribosomal subunit.</text>
</comment>
<reference evidence="6 7" key="1">
    <citation type="journal article" date="2014" name="PLoS ONE">
        <title>An emerging Mycoplasma associated with trichomoniasis, vaginal infection and disease.</title>
        <authorList>
            <consortium name="Vaginal Microbiome Consortium"/>
            <person name="Fettweis J.M."/>
            <person name="Serrano M.G."/>
            <person name="Huang B."/>
            <person name="Brooks J.P."/>
            <person name="Glascock A.L."/>
            <person name="Sheth N.U."/>
            <person name="Strauss J.F.III."/>
            <person name="Jefferson K.K."/>
            <person name="Buck G.A."/>
        </authorList>
    </citation>
    <scope>NUCLEOTIDE SEQUENCE [LARGE SCALE GENOMIC DNA]</scope>
    <source>
        <strain evidence="6 7">VCU_M1</strain>
    </source>
</reference>
<gene>
    <name evidence="4 6" type="primary">rpsJ</name>
    <name evidence="6" type="ORF">MGM1_0700</name>
</gene>
<dbReference type="GO" id="GO:0003735">
    <property type="term" value="F:structural constituent of ribosome"/>
    <property type="evidence" value="ECO:0007669"/>
    <property type="project" value="InterPro"/>
</dbReference>